<dbReference type="PROSITE" id="PS50109">
    <property type="entry name" value="HIS_KIN"/>
    <property type="match status" value="1"/>
</dbReference>
<dbReference type="InterPro" id="IPR003661">
    <property type="entry name" value="HisK_dim/P_dom"/>
</dbReference>
<dbReference type="Pfam" id="PF07495">
    <property type="entry name" value="Y_Y_Y"/>
    <property type="match status" value="1"/>
</dbReference>
<evidence type="ECO:0000256" key="3">
    <source>
        <dbReference type="ARBA" id="ARBA00022553"/>
    </source>
</evidence>
<accession>A0ABS6MNZ8</accession>
<organism evidence="6 7">
    <name type="scientific">Arsukibacterium indicum</name>
    <dbReference type="NCBI Taxonomy" id="2848612"/>
    <lineage>
        <taxon>Bacteria</taxon>
        <taxon>Pseudomonadati</taxon>
        <taxon>Pseudomonadota</taxon>
        <taxon>Gammaproteobacteria</taxon>
        <taxon>Chromatiales</taxon>
        <taxon>Chromatiaceae</taxon>
        <taxon>Arsukibacterium</taxon>
    </lineage>
</organism>
<protein>
    <recommendedName>
        <fullName evidence="2">histidine kinase</fullName>
        <ecNumber evidence="2">2.7.13.3</ecNumber>
    </recommendedName>
</protein>
<dbReference type="InterPro" id="IPR011123">
    <property type="entry name" value="Y_Y_Y"/>
</dbReference>
<evidence type="ECO:0000256" key="2">
    <source>
        <dbReference type="ARBA" id="ARBA00012438"/>
    </source>
</evidence>
<dbReference type="CDD" id="cd00082">
    <property type="entry name" value="HisKA"/>
    <property type="match status" value="1"/>
</dbReference>
<dbReference type="Pfam" id="PF00512">
    <property type="entry name" value="HisKA"/>
    <property type="match status" value="1"/>
</dbReference>
<feature type="domain" description="Histidine kinase" evidence="5">
    <location>
        <begin position="844"/>
        <end position="1065"/>
    </location>
</feature>
<name>A0ABS6MNZ8_9GAMM</name>
<gene>
    <name evidence="6" type="ORF">KQY15_15610</name>
</gene>
<dbReference type="EMBL" id="JAHRID010000008">
    <property type="protein sequence ID" value="MBV2130521.1"/>
    <property type="molecule type" value="Genomic_DNA"/>
</dbReference>
<dbReference type="InterPro" id="IPR011110">
    <property type="entry name" value="Reg_prop"/>
</dbReference>
<dbReference type="PANTHER" id="PTHR43547:SF2">
    <property type="entry name" value="HYBRID SIGNAL TRANSDUCTION HISTIDINE KINASE C"/>
    <property type="match status" value="1"/>
</dbReference>
<proteinExistence type="predicted"/>
<keyword evidence="3" id="KW-0597">Phosphoprotein</keyword>
<dbReference type="InterPro" id="IPR005467">
    <property type="entry name" value="His_kinase_dom"/>
</dbReference>
<sequence>MAAVILKRLITLLVIVYLGCCAAGIAAATTTHFEKILIDNNLPNVGIYSINQDHNGYLWLASTNTGLMQFDGYQFQQQPLLNKTLTKLKSVPDIDAIAFDRQNNLWAGSWGYGLAKIHADSGKIELFDGTSDALASPFVQKLFTDQQQRVWVGTTEGINRYDEISGFSRIDQQSDNLPSRRIWDFAQTTDNTLWIATSAGLISWQEDKGFAEPLFPHGSGSADNVIRALQVIDNELWLGTSRGLFVYQPEKQRFSRIRLPDQQALPVINVLSTSVDGNLLIGTFNGIYSVDPANRVFIKRFQQHYVELEHINVRTFFIDKSQVTWVGTRESGLFFKTRQRGAFQNTTDPALATLQSNITAPVLSLLAEPDQLWLGQHGSVSRYSHTSQQVQQHSMPGRVNVIRRAPDNVIWVGTDNGIFHYDNTTSQFSRFASPYTAIGLAQQNARDIQFIADHTTIINLWNNGVLLVDNQTGAVRHLLADISQNMVGDAIQAMLVTADYIWLASRLTGLYLIDRQTMAIVPITTVINSLLLSPDFTGQLTCLAHAPDNTVVACSEQGVLRISPDNGAVRLIDNDAGLFGKSLVGAYTDKLNNIWVMSTTGLDVIKPDGTVAHFDQVDGLRSNEIMFTAVAEDQHQLYFGSDAGLELVAPGQLLQPLPAVAQAITKVTFDQKPATASGLLTPLESVTVPADVSRIAFHFASFDFNNPARNRYLYKLSGYDDNWQQLNNSNIASYTNLAPGTYTLYMQASNNQQLFSGEISQLTIEVQPHWWQRKTIQALFLLTITGLLSYLVKSHVSKVHQVNTLLEQAVAERTTELEHSLKKQQQAYQELQQLDLMKDQFISTVSHELRTPLTSISGALNLVLSGSLDDKQDKKQHLLQIAASNSQRLTLLINDLLDLEKLSASQMVFSMQPHDISAIVQRSIAENSPYGHKRQVSLCYIPAPDNMATIALVDENRLLQVLANVLSNAIKFSPEQGEVKISLQQQSTNLIIAIADEGPGIAIEFQQRIFQRFAQENASNTREQGGTGLGLALSQELMHAMQGDITFVSEAGKGTTFYLTLPLQA</sequence>
<dbReference type="SMART" id="SM00387">
    <property type="entry name" value="HATPase_c"/>
    <property type="match status" value="1"/>
</dbReference>
<evidence type="ECO:0000313" key="6">
    <source>
        <dbReference type="EMBL" id="MBV2130521.1"/>
    </source>
</evidence>
<dbReference type="EC" id="2.7.13.3" evidence="2"/>
<keyword evidence="7" id="KW-1185">Reference proteome</keyword>
<dbReference type="SMART" id="SM00388">
    <property type="entry name" value="HisKA"/>
    <property type="match status" value="1"/>
</dbReference>
<feature type="signal peptide" evidence="4">
    <location>
        <begin position="1"/>
        <end position="28"/>
    </location>
</feature>
<comment type="catalytic activity">
    <reaction evidence="1">
        <text>ATP + protein L-histidine = ADP + protein N-phospho-L-histidine.</text>
        <dbReference type="EC" id="2.7.13.3"/>
    </reaction>
</comment>
<keyword evidence="4" id="KW-0732">Signal</keyword>
<evidence type="ECO:0000313" key="7">
    <source>
        <dbReference type="Proteomes" id="UP000704611"/>
    </source>
</evidence>
<evidence type="ECO:0000256" key="1">
    <source>
        <dbReference type="ARBA" id="ARBA00000085"/>
    </source>
</evidence>
<dbReference type="Pfam" id="PF02518">
    <property type="entry name" value="HATPase_c"/>
    <property type="match status" value="1"/>
</dbReference>
<dbReference type="Proteomes" id="UP000704611">
    <property type="component" value="Unassembled WGS sequence"/>
</dbReference>
<dbReference type="PANTHER" id="PTHR43547">
    <property type="entry name" value="TWO-COMPONENT HISTIDINE KINASE"/>
    <property type="match status" value="1"/>
</dbReference>
<evidence type="ECO:0000256" key="4">
    <source>
        <dbReference type="SAM" id="SignalP"/>
    </source>
</evidence>
<reference evidence="6 7" key="1">
    <citation type="submission" date="2021-06" db="EMBL/GenBank/DDBJ databases">
        <title>Rheinheimera indica sp. nov., isolated from deep-sea sediment.</title>
        <authorList>
            <person name="Wang Z."/>
            <person name="Zhang X.-Y."/>
        </authorList>
    </citation>
    <scope>NUCLEOTIDE SEQUENCE [LARGE SCALE GENOMIC DNA]</scope>
    <source>
        <strain evidence="6 7">SM2107</strain>
    </source>
</reference>
<comment type="caution">
    <text evidence="6">The sequence shown here is derived from an EMBL/GenBank/DDBJ whole genome shotgun (WGS) entry which is preliminary data.</text>
</comment>
<dbReference type="CDD" id="cd16922">
    <property type="entry name" value="HATPase_EvgS-ArcB-TorS-like"/>
    <property type="match status" value="1"/>
</dbReference>
<dbReference type="Pfam" id="PF07494">
    <property type="entry name" value="Reg_prop"/>
    <property type="match status" value="1"/>
</dbReference>
<feature type="chain" id="PRO_5047369561" description="histidine kinase" evidence="4">
    <location>
        <begin position="29"/>
        <end position="1065"/>
    </location>
</feature>
<dbReference type="InterPro" id="IPR003594">
    <property type="entry name" value="HATPase_dom"/>
</dbReference>
<evidence type="ECO:0000259" key="5">
    <source>
        <dbReference type="PROSITE" id="PS50109"/>
    </source>
</evidence>
<dbReference type="RefSeq" id="WP_217670811.1">
    <property type="nucleotide sequence ID" value="NZ_JAHRID010000008.1"/>
</dbReference>